<feature type="domain" description="NB-ARC" evidence="6">
    <location>
        <begin position="177"/>
        <end position="354"/>
    </location>
</feature>
<dbReference type="AlphaFoldDB" id="A0A9Q0HK83"/>
<dbReference type="InterPro" id="IPR002182">
    <property type="entry name" value="NB-ARC"/>
</dbReference>
<gene>
    <name evidence="9" type="ORF">LUZ63_013446</name>
</gene>
<evidence type="ECO:0000256" key="3">
    <source>
        <dbReference type="ARBA" id="ARBA00022737"/>
    </source>
</evidence>
<dbReference type="Gene3D" id="1.10.8.430">
    <property type="entry name" value="Helical domain of apoptotic protease-activating factors"/>
    <property type="match status" value="1"/>
</dbReference>
<keyword evidence="2" id="KW-0433">Leucine-rich repeat</keyword>
<dbReference type="InterPro" id="IPR041118">
    <property type="entry name" value="Rx_N"/>
</dbReference>
<dbReference type="Pfam" id="PF23559">
    <property type="entry name" value="WHD_DRP"/>
    <property type="match status" value="1"/>
</dbReference>
<evidence type="ECO:0000256" key="2">
    <source>
        <dbReference type="ARBA" id="ARBA00022614"/>
    </source>
</evidence>
<dbReference type="PRINTS" id="PR00364">
    <property type="entry name" value="DISEASERSIST"/>
</dbReference>
<dbReference type="InterPro" id="IPR058922">
    <property type="entry name" value="WHD_DRP"/>
</dbReference>
<keyword evidence="10" id="KW-1185">Reference proteome</keyword>
<evidence type="ECO:0000313" key="9">
    <source>
        <dbReference type="EMBL" id="KAJ1689291.1"/>
    </source>
</evidence>
<dbReference type="CDD" id="cd14798">
    <property type="entry name" value="RX-CC_like"/>
    <property type="match status" value="1"/>
</dbReference>
<dbReference type="Gene3D" id="3.40.50.300">
    <property type="entry name" value="P-loop containing nucleotide triphosphate hydrolases"/>
    <property type="match status" value="1"/>
</dbReference>
<protein>
    <submittedName>
        <fullName evidence="9">Uncharacterized protein</fullName>
    </submittedName>
</protein>
<dbReference type="PANTHER" id="PTHR23155">
    <property type="entry name" value="DISEASE RESISTANCE PROTEIN RP"/>
    <property type="match status" value="1"/>
</dbReference>
<evidence type="ECO:0000313" key="10">
    <source>
        <dbReference type="Proteomes" id="UP001151287"/>
    </source>
</evidence>
<dbReference type="OrthoDB" id="674223at2759"/>
<evidence type="ECO:0000259" key="8">
    <source>
        <dbReference type="Pfam" id="PF23559"/>
    </source>
</evidence>
<dbReference type="SUPFAM" id="SSF52058">
    <property type="entry name" value="L domain-like"/>
    <property type="match status" value="1"/>
</dbReference>
<evidence type="ECO:0000256" key="1">
    <source>
        <dbReference type="ARBA" id="ARBA00008894"/>
    </source>
</evidence>
<proteinExistence type="inferred from homology"/>
<dbReference type="InterPro" id="IPR042197">
    <property type="entry name" value="Apaf_helical"/>
</dbReference>
<dbReference type="GO" id="GO:0002758">
    <property type="term" value="P:innate immune response-activating signaling pathway"/>
    <property type="evidence" value="ECO:0007669"/>
    <property type="project" value="UniProtKB-ARBA"/>
</dbReference>
<feature type="domain" description="Disease resistance protein winged helix" evidence="8">
    <location>
        <begin position="441"/>
        <end position="509"/>
    </location>
</feature>
<dbReference type="InterPro" id="IPR032675">
    <property type="entry name" value="LRR_dom_sf"/>
</dbReference>
<evidence type="ECO:0000259" key="6">
    <source>
        <dbReference type="Pfam" id="PF00931"/>
    </source>
</evidence>
<reference evidence="9" key="1">
    <citation type="journal article" date="2022" name="Cell">
        <title>Repeat-based holocentromeres influence genome architecture and karyotype evolution.</title>
        <authorList>
            <person name="Hofstatter P.G."/>
            <person name="Thangavel G."/>
            <person name="Lux T."/>
            <person name="Neumann P."/>
            <person name="Vondrak T."/>
            <person name="Novak P."/>
            <person name="Zhang M."/>
            <person name="Costa L."/>
            <person name="Castellani M."/>
            <person name="Scott A."/>
            <person name="Toegelov H."/>
            <person name="Fuchs J."/>
            <person name="Mata-Sucre Y."/>
            <person name="Dias Y."/>
            <person name="Vanzela A.L.L."/>
            <person name="Huettel B."/>
            <person name="Almeida C.C.S."/>
            <person name="Simkova H."/>
            <person name="Souza G."/>
            <person name="Pedrosa-Harand A."/>
            <person name="Macas J."/>
            <person name="Mayer K.F.X."/>
            <person name="Houben A."/>
            <person name="Marques A."/>
        </authorList>
    </citation>
    <scope>NUCLEOTIDE SEQUENCE</scope>
    <source>
        <strain evidence="9">RhyBre1mFocal</strain>
    </source>
</reference>
<comment type="caution">
    <text evidence="9">The sequence shown here is derived from an EMBL/GenBank/DDBJ whole genome shotgun (WGS) entry which is preliminary data.</text>
</comment>
<dbReference type="FunFam" id="1.10.10.10:FF:000322">
    <property type="entry name" value="Probable disease resistance protein At1g63360"/>
    <property type="match status" value="1"/>
</dbReference>
<dbReference type="Gene3D" id="1.20.5.4130">
    <property type="match status" value="1"/>
</dbReference>
<name>A0A9Q0HK83_9POAL</name>
<evidence type="ECO:0000259" key="7">
    <source>
        <dbReference type="Pfam" id="PF18052"/>
    </source>
</evidence>
<dbReference type="EMBL" id="JAMQYH010000004">
    <property type="protein sequence ID" value="KAJ1689291.1"/>
    <property type="molecule type" value="Genomic_DNA"/>
</dbReference>
<accession>A0A9Q0HK83</accession>
<evidence type="ECO:0000256" key="5">
    <source>
        <dbReference type="ARBA" id="ARBA00022821"/>
    </source>
</evidence>
<sequence length="909" mass="104638">MAEVLLKAVLSKLAQFSIETILSLFKVHEKTETFKSLSEIKDDVDSLSRELGYIKSFIKDADKKRIVDQTQKDWVRDLMDIAYQIENAVETFFLEYPEELPGIIEKLKKWPKEITKIPFLWNFQKEIKRIRNRINEINTLKERYKIITLGEDKIPESNSEVKLDPVDNPDVVGFDQGKKKIFELLLDKNVEELAVVSIVGIGGLGKTTLALKVFNSEEVKNRFGKPIWITISQKYELLDVLTTLARKLEIDLTGKKEHDLNELAEQIHNSLSKREKPYLIVLDDVWTEELWEKLAKVLPTTKKGSRALITTRDEKIINMAGVRDATHIYDPYKPPLLSEKDSVELLLKKAIPRDRQCPNPNFNYEDLAKQFAKKCGYLPLALVVLGGLLRVTQPFDFLTWNELLETMSWQIDGSACTKIISTSYEHLPFAMKLCFLYFAAFPEDKKIEVQPLLRIWIAEGLIPDDKNKTLEQTAACFLKDLVQRSMVQVVESYSDGSVKYCRVHDILRDHAVLEAEENNFLKVCSKPDDWKDCKAHRVAIHYLDAAKLVDNNTTSTVRSLLMFGQSSKLDCTKYSVLRVLGCMEGEVNDVNFEGSRHLRYLQLNADIRINGDQFRKWVKSMNYLETMDLQKSNYCGDLSKYICSIWAIKTLRHVLLPAFPGPPASVDLMNLQTLKGVIYNKLWEEQSGLPNIPQLRELGIFVGGGESQKKAEMLTRLLQMLNHLIYLRMTGDAHVLEKAVLQSHKKLKFLTLDCRFDSNNKTIVLDDGLLPPYLLELHLWSLKFESDPMPVLEKLGSLKILSIENSKIRKDKDVTIRCSNGGFKQLEELNLVGIKLEKWEIQIGAMPMLTRLRARCDPLPPPAELIQLPSLRYLYWTSDIMENENSISKIFKQRPYLKSHWVPSSKYYL</sequence>
<evidence type="ECO:0000256" key="4">
    <source>
        <dbReference type="ARBA" id="ARBA00022741"/>
    </source>
</evidence>
<keyword evidence="5" id="KW-0611">Plant defense</keyword>
<dbReference type="PANTHER" id="PTHR23155:SF1185">
    <property type="entry name" value="DISEASE RESISTANCE RPP8-LIKE PROTEIN 3-RELATED"/>
    <property type="match status" value="1"/>
</dbReference>
<dbReference type="GO" id="GO:0009626">
    <property type="term" value="P:plant-type hypersensitive response"/>
    <property type="evidence" value="ECO:0007669"/>
    <property type="project" value="UniProtKB-ARBA"/>
</dbReference>
<feature type="domain" description="Disease resistance N-terminal" evidence="7">
    <location>
        <begin position="6"/>
        <end position="95"/>
    </location>
</feature>
<dbReference type="GO" id="GO:0043531">
    <property type="term" value="F:ADP binding"/>
    <property type="evidence" value="ECO:0007669"/>
    <property type="project" value="InterPro"/>
</dbReference>
<dbReference type="InterPro" id="IPR027417">
    <property type="entry name" value="P-loop_NTPase"/>
</dbReference>
<dbReference type="FunFam" id="3.40.50.300:FF:001091">
    <property type="entry name" value="Probable disease resistance protein At1g61300"/>
    <property type="match status" value="1"/>
</dbReference>
<comment type="similarity">
    <text evidence="1">Belongs to the disease resistance NB-LRR family.</text>
</comment>
<keyword evidence="4" id="KW-0547">Nucleotide-binding</keyword>
<keyword evidence="3" id="KW-0677">Repeat</keyword>
<dbReference type="Pfam" id="PF18052">
    <property type="entry name" value="Rx_N"/>
    <property type="match status" value="1"/>
</dbReference>
<dbReference type="GO" id="GO:0042742">
    <property type="term" value="P:defense response to bacterium"/>
    <property type="evidence" value="ECO:0007669"/>
    <property type="project" value="UniProtKB-ARBA"/>
</dbReference>
<dbReference type="SUPFAM" id="SSF52540">
    <property type="entry name" value="P-loop containing nucleoside triphosphate hydrolases"/>
    <property type="match status" value="1"/>
</dbReference>
<dbReference type="Gene3D" id="1.10.10.10">
    <property type="entry name" value="Winged helix-like DNA-binding domain superfamily/Winged helix DNA-binding domain"/>
    <property type="match status" value="1"/>
</dbReference>
<dbReference type="InterPro" id="IPR044974">
    <property type="entry name" value="Disease_R_plants"/>
</dbReference>
<dbReference type="InterPro" id="IPR038005">
    <property type="entry name" value="RX-like_CC"/>
</dbReference>
<organism evidence="9 10">
    <name type="scientific">Rhynchospora breviuscula</name>
    <dbReference type="NCBI Taxonomy" id="2022672"/>
    <lineage>
        <taxon>Eukaryota</taxon>
        <taxon>Viridiplantae</taxon>
        <taxon>Streptophyta</taxon>
        <taxon>Embryophyta</taxon>
        <taxon>Tracheophyta</taxon>
        <taxon>Spermatophyta</taxon>
        <taxon>Magnoliopsida</taxon>
        <taxon>Liliopsida</taxon>
        <taxon>Poales</taxon>
        <taxon>Cyperaceae</taxon>
        <taxon>Cyperoideae</taxon>
        <taxon>Rhynchosporeae</taxon>
        <taxon>Rhynchospora</taxon>
    </lineage>
</organism>
<dbReference type="Gene3D" id="3.80.10.10">
    <property type="entry name" value="Ribonuclease Inhibitor"/>
    <property type="match status" value="1"/>
</dbReference>
<dbReference type="Proteomes" id="UP001151287">
    <property type="component" value="Unassembled WGS sequence"/>
</dbReference>
<dbReference type="InterPro" id="IPR036388">
    <property type="entry name" value="WH-like_DNA-bd_sf"/>
</dbReference>
<dbReference type="Pfam" id="PF00931">
    <property type="entry name" value="NB-ARC"/>
    <property type="match status" value="1"/>
</dbReference>